<feature type="compositionally biased region" description="Acidic residues" evidence="1">
    <location>
        <begin position="58"/>
        <end position="75"/>
    </location>
</feature>
<sequence>MSLQPINRTSIPFLWRHEDEAEIIKEYIFTIQQERQQGVDEDEAELSDTETIYSDATSADESDDPMDVDEAETEGNGEKRENKSVGTHEEGTDGNGVGSCATNEDPKSEFPIGMYNKDEEEVRESQRAWDAVALGSPPFDKRESLVQWHEYLMRALNEMDEELAKKEGTPSLAIKRREPAIGLEEGGIIEKVSDKLRMRSTIEVEHAIENLRRGLVYLAQSLYQKQGLMETGRRSEAYPPTFMPPPPVKGPAEGSTAYEESEYVFV</sequence>
<comment type="caution">
    <text evidence="2">The sequence shown here is derived from an EMBL/GenBank/DDBJ whole genome shotgun (WGS) entry which is preliminary data.</text>
</comment>
<organism evidence="2 3">
    <name type="scientific">Rhodofomes roseus</name>
    <dbReference type="NCBI Taxonomy" id="34475"/>
    <lineage>
        <taxon>Eukaryota</taxon>
        <taxon>Fungi</taxon>
        <taxon>Dikarya</taxon>
        <taxon>Basidiomycota</taxon>
        <taxon>Agaricomycotina</taxon>
        <taxon>Agaricomycetes</taxon>
        <taxon>Polyporales</taxon>
        <taxon>Rhodofomes</taxon>
    </lineage>
</organism>
<evidence type="ECO:0000313" key="2">
    <source>
        <dbReference type="EMBL" id="TFY57773.1"/>
    </source>
</evidence>
<feature type="region of interest" description="Disordered" evidence="1">
    <location>
        <begin position="236"/>
        <end position="256"/>
    </location>
</feature>
<dbReference type="EMBL" id="SEKV01000404">
    <property type="protein sequence ID" value="TFY57773.1"/>
    <property type="molecule type" value="Genomic_DNA"/>
</dbReference>
<feature type="compositionally biased region" description="Basic and acidic residues" evidence="1">
    <location>
        <begin position="76"/>
        <end position="91"/>
    </location>
</feature>
<name>A0A4Y9Y7K9_9APHY</name>
<feature type="region of interest" description="Disordered" evidence="1">
    <location>
        <begin position="34"/>
        <end position="110"/>
    </location>
</feature>
<protein>
    <submittedName>
        <fullName evidence="2">Uncharacterized protein</fullName>
    </submittedName>
</protein>
<proteinExistence type="predicted"/>
<dbReference type="AlphaFoldDB" id="A0A4Y9Y7K9"/>
<reference evidence="2 3" key="1">
    <citation type="submission" date="2019-01" db="EMBL/GenBank/DDBJ databases">
        <title>Genome sequencing of the rare red list fungi Fomitopsis rosea.</title>
        <authorList>
            <person name="Buettner E."/>
            <person name="Kellner H."/>
        </authorList>
    </citation>
    <scope>NUCLEOTIDE SEQUENCE [LARGE SCALE GENOMIC DNA]</scope>
    <source>
        <strain evidence="2 3">DSM 105464</strain>
    </source>
</reference>
<dbReference type="Proteomes" id="UP000298390">
    <property type="component" value="Unassembled WGS sequence"/>
</dbReference>
<gene>
    <name evidence="2" type="ORF">EVJ58_g6823</name>
</gene>
<feature type="compositionally biased region" description="Acidic residues" evidence="1">
    <location>
        <begin position="39"/>
        <end position="48"/>
    </location>
</feature>
<evidence type="ECO:0000313" key="3">
    <source>
        <dbReference type="Proteomes" id="UP000298390"/>
    </source>
</evidence>
<accession>A0A4Y9Y7K9</accession>
<evidence type="ECO:0000256" key="1">
    <source>
        <dbReference type="SAM" id="MobiDB-lite"/>
    </source>
</evidence>